<keyword evidence="1" id="KW-1133">Transmembrane helix</keyword>
<dbReference type="AlphaFoldDB" id="A0A1V4I4J8"/>
<dbReference type="InterPro" id="IPR049971">
    <property type="entry name" value="CLC_0170-like"/>
</dbReference>
<comment type="caution">
    <text evidence="2">The sequence shown here is derived from an EMBL/GenBank/DDBJ whole genome shotgun (WGS) entry which is preliminary data.</text>
</comment>
<name>A0A1V4I4J8_9FIRM</name>
<accession>A0A1V4I4J8</accession>
<feature type="transmembrane region" description="Helical" evidence="1">
    <location>
        <begin position="21"/>
        <end position="44"/>
    </location>
</feature>
<dbReference type="STRING" id="29349.CLOTH_19230"/>
<organism evidence="2 3">
    <name type="scientific">Alkalithermobacter paradoxus</name>
    <dbReference type="NCBI Taxonomy" id="29349"/>
    <lineage>
        <taxon>Bacteria</taxon>
        <taxon>Bacillati</taxon>
        <taxon>Bacillota</taxon>
        <taxon>Clostridia</taxon>
        <taxon>Peptostreptococcales</taxon>
        <taxon>Tepidibacteraceae</taxon>
        <taxon>Alkalithermobacter</taxon>
    </lineage>
</organism>
<evidence type="ECO:0000256" key="1">
    <source>
        <dbReference type="SAM" id="Phobius"/>
    </source>
</evidence>
<protein>
    <submittedName>
        <fullName evidence="2">Uncharacterized protein</fullName>
    </submittedName>
</protein>
<keyword evidence="1" id="KW-0812">Transmembrane</keyword>
<dbReference type="Proteomes" id="UP000190140">
    <property type="component" value="Unassembled WGS sequence"/>
</dbReference>
<keyword evidence="1" id="KW-0472">Membrane</keyword>
<evidence type="ECO:0000313" key="3">
    <source>
        <dbReference type="Proteomes" id="UP000190140"/>
    </source>
</evidence>
<feature type="transmembrane region" description="Helical" evidence="1">
    <location>
        <begin position="64"/>
        <end position="83"/>
    </location>
</feature>
<dbReference type="NCBIfam" id="NF042414">
    <property type="entry name" value="CLC_0170_fam"/>
    <property type="match status" value="1"/>
</dbReference>
<keyword evidence="3" id="KW-1185">Reference proteome</keyword>
<reference evidence="2 3" key="1">
    <citation type="submission" date="2017-03" db="EMBL/GenBank/DDBJ databases">
        <title>Genome sequence of Clostridium thermoalcaliphilum DSM 7309.</title>
        <authorList>
            <person name="Poehlein A."/>
            <person name="Daniel R."/>
        </authorList>
    </citation>
    <scope>NUCLEOTIDE SEQUENCE [LARGE SCALE GENOMIC DNA]</scope>
    <source>
        <strain evidence="2 3">DSM 7309</strain>
    </source>
</reference>
<gene>
    <name evidence="2" type="ORF">CLOTH_19230</name>
</gene>
<evidence type="ECO:0000313" key="2">
    <source>
        <dbReference type="EMBL" id="OPJ54804.1"/>
    </source>
</evidence>
<sequence length="84" mass="9911">MHKFIFIIKDNLGKLSIQKDLFSMEMINMYSFFLILFSGLFLYFWDANSLKKKGLSKEYKIAKVLGITYSIGAIGYLIYTSFWR</sequence>
<dbReference type="EMBL" id="MZGW01000011">
    <property type="protein sequence ID" value="OPJ54804.1"/>
    <property type="molecule type" value="Genomic_DNA"/>
</dbReference>
<proteinExistence type="predicted"/>